<proteinExistence type="predicted"/>
<sequence>MGYGDFYPKTFLGKVSAAILMFLGIGLIGYLTSTITSYFTKKIMNYFNWKR</sequence>
<comment type="caution">
    <text evidence="3">The sequence shown here is derived from an EMBL/GenBank/DDBJ whole genome shotgun (WGS) entry which is preliminary data.</text>
</comment>
<dbReference type="Gene3D" id="1.10.287.70">
    <property type="match status" value="1"/>
</dbReference>
<keyword evidence="1" id="KW-1133">Transmembrane helix</keyword>
<dbReference type="SUPFAM" id="SSF81324">
    <property type="entry name" value="Voltage-gated potassium channels"/>
    <property type="match status" value="1"/>
</dbReference>
<reference evidence="3" key="1">
    <citation type="submission" date="2022-06" db="EMBL/GenBank/DDBJ databases">
        <title>Lactococcus from bovine mastitis in China.</title>
        <authorList>
            <person name="Lin Y."/>
            <person name="Han B."/>
        </authorList>
    </citation>
    <scope>NUCLEOTIDE SEQUENCE</scope>
    <source>
        <strain evidence="3">Ningxia-I-26</strain>
    </source>
</reference>
<dbReference type="InterPro" id="IPR013099">
    <property type="entry name" value="K_chnl_dom"/>
</dbReference>
<dbReference type="Pfam" id="PF07885">
    <property type="entry name" value="Ion_trans_2"/>
    <property type="match status" value="1"/>
</dbReference>
<evidence type="ECO:0000313" key="4">
    <source>
        <dbReference type="Proteomes" id="UP001153199"/>
    </source>
</evidence>
<protein>
    <submittedName>
        <fullName evidence="3">Potassium channel family protein</fullName>
    </submittedName>
</protein>
<keyword evidence="3" id="KW-0406">Ion transport</keyword>
<feature type="transmembrane region" description="Helical" evidence="1">
    <location>
        <begin position="15"/>
        <end position="40"/>
    </location>
</feature>
<name>A0A9X4NW46_9LACT</name>
<evidence type="ECO:0000259" key="2">
    <source>
        <dbReference type="Pfam" id="PF07885"/>
    </source>
</evidence>
<feature type="domain" description="Potassium channel" evidence="2">
    <location>
        <begin position="2"/>
        <end position="41"/>
    </location>
</feature>
<dbReference type="Proteomes" id="UP001153199">
    <property type="component" value="Unassembled WGS sequence"/>
</dbReference>
<keyword evidence="4" id="KW-1185">Reference proteome</keyword>
<organism evidence="3 4">
    <name type="scientific">Lactococcus formosensis</name>
    <dbReference type="NCBI Taxonomy" id="1281486"/>
    <lineage>
        <taxon>Bacteria</taxon>
        <taxon>Bacillati</taxon>
        <taxon>Bacillota</taxon>
        <taxon>Bacilli</taxon>
        <taxon>Lactobacillales</taxon>
        <taxon>Streptococcaceae</taxon>
        <taxon>Lactococcus</taxon>
    </lineage>
</organism>
<dbReference type="EMBL" id="JAMWFV010000002">
    <property type="protein sequence ID" value="MDG6144634.1"/>
    <property type="molecule type" value="Genomic_DNA"/>
</dbReference>
<evidence type="ECO:0000313" key="3">
    <source>
        <dbReference type="EMBL" id="MDG6144634.1"/>
    </source>
</evidence>
<keyword evidence="3" id="KW-0813">Transport</keyword>
<dbReference type="GO" id="GO:0034220">
    <property type="term" value="P:monoatomic ion transmembrane transport"/>
    <property type="evidence" value="ECO:0007669"/>
    <property type="project" value="UniProtKB-KW"/>
</dbReference>
<dbReference type="RefSeq" id="WP_279360584.1">
    <property type="nucleotide sequence ID" value="NZ_CP141727.1"/>
</dbReference>
<accession>A0A9X4NW46</accession>
<keyword evidence="3" id="KW-0407">Ion channel</keyword>
<keyword evidence="1" id="KW-0812">Transmembrane</keyword>
<gene>
    <name evidence="3" type="ORF">NF717_03025</name>
</gene>
<evidence type="ECO:0000256" key="1">
    <source>
        <dbReference type="SAM" id="Phobius"/>
    </source>
</evidence>
<keyword evidence="1" id="KW-0472">Membrane</keyword>
<dbReference type="AlphaFoldDB" id="A0A9X4NW46"/>